<name>A0A1H1FMZ0_9MICC</name>
<keyword evidence="1" id="KW-0472">Membrane</keyword>
<feature type="domain" description="DUF8094" evidence="2">
    <location>
        <begin position="290"/>
        <end position="569"/>
    </location>
</feature>
<dbReference type="KEGG" id="acry:AC20117_21620"/>
<protein>
    <recommendedName>
        <fullName evidence="2">DUF8094 domain-containing protein</fullName>
    </recommendedName>
</protein>
<evidence type="ECO:0000259" key="2">
    <source>
        <dbReference type="Pfam" id="PF26366"/>
    </source>
</evidence>
<evidence type="ECO:0000256" key="1">
    <source>
        <dbReference type="SAM" id="Phobius"/>
    </source>
</evidence>
<dbReference type="Pfam" id="PF26366">
    <property type="entry name" value="DUF8094"/>
    <property type="match status" value="1"/>
</dbReference>
<keyword evidence="1" id="KW-1133">Transmembrane helix</keyword>
<accession>A0A1H1FMZ0</accession>
<organism evidence="3 4">
    <name type="scientific">Crystallibacter crystallopoietes</name>
    <dbReference type="NCBI Taxonomy" id="37928"/>
    <lineage>
        <taxon>Bacteria</taxon>
        <taxon>Bacillati</taxon>
        <taxon>Actinomycetota</taxon>
        <taxon>Actinomycetes</taxon>
        <taxon>Micrococcales</taxon>
        <taxon>Micrococcaceae</taxon>
        <taxon>Crystallibacter</taxon>
    </lineage>
</organism>
<reference evidence="3 4" key="1">
    <citation type="submission" date="2016-10" db="EMBL/GenBank/DDBJ databases">
        <authorList>
            <person name="de Groot N.N."/>
        </authorList>
    </citation>
    <scope>NUCLEOTIDE SEQUENCE [LARGE SCALE GENOMIC DNA]</scope>
    <source>
        <strain evidence="3 4">DSM 20117</strain>
    </source>
</reference>
<keyword evidence="1" id="KW-0812">Transmembrane</keyword>
<keyword evidence="4" id="KW-1185">Reference proteome</keyword>
<evidence type="ECO:0000313" key="4">
    <source>
        <dbReference type="Proteomes" id="UP000181917"/>
    </source>
</evidence>
<dbReference type="AlphaFoldDB" id="A0A1H1FMZ0"/>
<gene>
    <name evidence="3" type="ORF">SAMN04489742_3547</name>
</gene>
<dbReference type="STRING" id="37928.SAMN04489742_3547"/>
<evidence type="ECO:0000313" key="3">
    <source>
        <dbReference type="EMBL" id="SDR02362.1"/>
    </source>
</evidence>
<dbReference type="RefSeq" id="WP_074701701.1">
    <property type="nucleotide sequence ID" value="NZ_CP018863.1"/>
</dbReference>
<dbReference type="EMBL" id="FNKH01000002">
    <property type="protein sequence ID" value="SDR02362.1"/>
    <property type="molecule type" value="Genomic_DNA"/>
</dbReference>
<dbReference type="OrthoDB" id="3265533at2"/>
<sequence length="573" mass="58036">MRLKIAVALIAAGLLAVVLGIALRTVWAPPETVSASYAAADSTAPVTVIEPGVLGVDDERVDITVEGEGEFFLAVGRAGDVDAWVGEAAHTSISAVVDGQLQGSAVEGDAKVPNPAGSDLWVSEETAEQSTEHRWIAPAEGEWSILLAADGTKPAPTNVTVSWPNDTSSPGSIALIIIGALLSVLGLAIAIISRRGGGAAPAGGSGNRPTGSLDETAVVGGRRVAAQGGSGASAGRAESRAVARRSGAGALAVVLAAGTALTAQVLPAHAGGQTASPEAAAAGYPVVLDGQLNRIMDAVAGAVTSGDAARDAGELNARVGGAALALREANYKVRAENGDVAAPVPVAADPVLTSMVDSGPEWPRSVVAVTRGDDNPVPQIVVLSQATPRENYKMVHAVQMLPGTTFPQVSTEKGGSPSVLADSKDGLLHAPQEALNLLAGYLTEGKNKEAVAENTFAEQITSFQKDQVASNDNAEISFSRSVDGKSVRALKTADGGAMVYGYMRNVMSSVPSEPGATVGLSEEFAALAGEKSTTEGVDVTYGESVAIYVPPAGSKEPITVIGVAQDLVDVRLK</sequence>
<proteinExistence type="predicted"/>
<dbReference type="Proteomes" id="UP000181917">
    <property type="component" value="Unassembled WGS sequence"/>
</dbReference>
<feature type="transmembrane region" description="Helical" evidence="1">
    <location>
        <begin position="173"/>
        <end position="192"/>
    </location>
</feature>
<dbReference type="InterPro" id="IPR058407">
    <property type="entry name" value="DUF8094"/>
</dbReference>